<dbReference type="Gene3D" id="3.30.70.20">
    <property type="match status" value="1"/>
</dbReference>
<sequence length="246" mass="27518">MKRKIIKIDESKCTGCGVCVPDCRENALKIINGKLKLTDETLCDGLGACLGACPFGALSIEERESKIFDHKKADENMKENAKKNHKIEHTHEHAGCPGMKIINFKNTAASIKNTNDIKKEDSLTASELSQWPIQLKLLNPNAPYFKEAHILITADCVPFSYANFHSKFLKNKILIIFCPKLDSSYEDYVEKLAEIFKINDIKSVTIIHMEVPCCSATTAITEEALKKSGKNIIIKDYTISLRGEII</sequence>
<dbReference type="AlphaFoldDB" id="A0A0F0CT96"/>
<dbReference type="PANTHER" id="PTHR42895:SF1">
    <property type="entry name" value="IRON-SULFUR CLUSTER PROTEIN"/>
    <property type="match status" value="1"/>
</dbReference>
<evidence type="ECO:0000259" key="1">
    <source>
        <dbReference type="PROSITE" id="PS51379"/>
    </source>
</evidence>
<evidence type="ECO:0000313" key="3">
    <source>
        <dbReference type="Proteomes" id="UP000033428"/>
    </source>
</evidence>
<dbReference type="Pfam" id="PF00037">
    <property type="entry name" value="Fer4"/>
    <property type="match status" value="2"/>
</dbReference>
<dbReference type="PANTHER" id="PTHR42895">
    <property type="entry name" value="IRON-SULFUR CLUSTER-BINDING PROTEIN-RELATED"/>
    <property type="match status" value="1"/>
</dbReference>
<dbReference type="InterPro" id="IPR052911">
    <property type="entry name" value="Corrinoid_activation_enz"/>
</dbReference>
<organism evidence="2 3">
    <name type="scientific">Candidatus Omnitrophus magneticus</name>
    <dbReference type="NCBI Taxonomy" id="1609969"/>
    <lineage>
        <taxon>Bacteria</taxon>
        <taxon>Pseudomonadati</taxon>
        <taxon>Candidatus Omnitrophota</taxon>
        <taxon>Candidatus Omnitrophus</taxon>
    </lineage>
</organism>
<feature type="domain" description="4Fe-4S ferredoxin-type" evidence="1">
    <location>
        <begin position="34"/>
        <end position="63"/>
    </location>
</feature>
<accession>A0A0F0CT96</accession>
<comment type="caution">
    <text evidence="2">The sequence shown here is derived from an EMBL/GenBank/DDBJ whole genome shotgun (WGS) entry which is preliminary data.</text>
</comment>
<keyword evidence="3" id="KW-1185">Reference proteome</keyword>
<name>A0A0F0CT96_9BACT</name>
<gene>
    <name evidence="2" type="ORF">OMAG_000897</name>
</gene>
<dbReference type="PROSITE" id="PS51379">
    <property type="entry name" value="4FE4S_FER_2"/>
    <property type="match status" value="2"/>
</dbReference>
<reference evidence="2 3" key="1">
    <citation type="submission" date="2015-02" db="EMBL/GenBank/DDBJ databases">
        <title>Single-cell genomics of uncultivated deep-branching MTB reveals a conserved set of magnetosome genes.</title>
        <authorList>
            <person name="Kolinko S."/>
            <person name="Richter M."/>
            <person name="Glockner F.O."/>
            <person name="Brachmann A."/>
            <person name="Schuler D."/>
        </authorList>
    </citation>
    <scope>NUCLEOTIDE SEQUENCE [LARGE SCALE GENOMIC DNA]</scope>
    <source>
        <strain evidence="2">SKK-01</strain>
    </source>
</reference>
<dbReference type="EMBL" id="JYNY01000202">
    <property type="protein sequence ID" value="KJJ85239.1"/>
    <property type="molecule type" value="Genomic_DNA"/>
</dbReference>
<evidence type="ECO:0000313" key="2">
    <source>
        <dbReference type="EMBL" id="KJJ85239.1"/>
    </source>
</evidence>
<proteinExistence type="predicted"/>
<feature type="domain" description="4Fe-4S ferredoxin-type" evidence="1">
    <location>
        <begin position="4"/>
        <end position="33"/>
    </location>
</feature>
<dbReference type="Proteomes" id="UP000033428">
    <property type="component" value="Unassembled WGS sequence"/>
</dbReference>
<dbReference type="SUPFAM" id="SSF54862">
    <property type="entry name" value="4Fe-4S ferredoxins"/>
    <property type="match status" value="1"/>
</dbReference>
<protein>
    <submittedName>
        <fullName evidence="2">4Fe-4S ferredoxin iron-sulfur binding domain-containing protein</fullName>
    </submittedName>
</protein>
<dbReference type="InterPro" id="IPR017896">
    <property type="entry name" value="4Fe4S_Fe-S-bd"/>
</dbReference>
<dbReference type="PATRIC" id="fig|1609969.3.peg.964"/>